<feature type="chain" id="PRO_5019537086" evidence="1">
    <location>
        <begin position="24"/>
        <end position="602"/>
    </location>
</feature>
<sequence>MVLPFGLDDVLLLVASASPLLWAKRGDVVRSSVYKTVSFVTGDDAYAARRAEAVARNCPTPCALLPGKDLGGPTPTASAATDTLVVSGIAGSFTGDVVHEYPCVPHRHFHRMKQRRPPVRDLLQCSVKEVAASLHSYSLAEVSRLYETMEQEGLWEAALNVTEGSRRGRHYAYLTKRNLEAVLRTLLRAGETQRAIQCYLAHAKEFLVSDEVLVALFDACRQVEQNSLALYQAVKPFHDEWTLAVYACCLTVNAQFNWEEALHLYSEYLEKERQPRFTRLVASVMRSTDHKSSVNEVGSGVGSVKGQQLQFLYHVILPLVADRRVDRLQECYAHMLAREPESTVDVLLRCLHTPRGRELAAHWLKASVKNAKDPPLIPDTVVDLATQLYSKKPNVMNLNSLLKVLMAQDPTMLPSHVGEKLQEYVRPLAMTENDACVLARTLTGQSGHWKLATHFMASMVARKQFGALPTLSFYVAKQGRWLLASQAMTLCFSNRAAVAPAEINLCIESSVLAGRWKSALFWMERAHSRGVRLPTAVYDDVLGVTKHCSWVAALRALASMHEAGSASSEAGVLTVLEATASQGKALKALNAISTTGNVYWTL</sequence>
<name>A0A422Q1K7_9TRYP</name>
<evidence type="ECO:0000313" key="2">
    <source>
        <dbReference type="EMBL" id="RNF23807.1"/>
    </source>
</evidence>
<dbReference type="EMBL" id="MKKU01000111">
    <property type="protein sequence ID" value="RNF23807.1"/>
    <property type="molecule type" value="Genomic_DNA"/>
</dbReference>
<dbReference type="OrthoDB" id="278233at2759"/>
<evidence type="ECO:0000256" key="1">
    <source>
        <dbReference type="SAM" id="SignalP"/>
    </source>
</evidence>
<proteinExistence type="predicted"/>
<feature type="signal peptide" evidence="1">
    <location>
        <begin position="1"/>
        <end position="23"/>
    </location>
</feature>
<accession>A0A422Q1K7</accession>
<reference evidence="2 3" key="1">
    <citation type="journal article" date="2018" name="BMC Genomics">
        <title>Genomic comparison of Trypanosoma conorhini and Trypanosoma rangeli to Trypanosoma cruzi strains of high and low virulence.</title>
        <authorList>
            <person name="Bradwell K.R."/>
            <person name="Koparde V.N."/>
            <person name="Matveyev A.V."/>
            <person name="Serrano M.G."/>
            <person name="Alves J.M."/>
            <person name="Parikh H."/>
            <person name="Huang B."/>
            <person name="Lee V."/>
            <person name="Espinosa-Alvarez O."/>
            <person name="Ortiz P.A."/>
            <person name="Costa-Martins A.G."/>
            <person name="Teixeira M.M."/>
            <person name="Buck G.A."/>
        </authorList>
    </citation>
    <scope>NUCLEOTIDE SEQUENCE [LARGE SCALE GENOMIC DNA]</scope>
    <source>
        <strain evidence="2 3">025E</strain>
    </source>
</reference>
<dbReference type="RefSeq" id="XP_029230273.1">
    <property type="nucleotide sequence ID" value="XM_029369632.1"/>
</dbReference>
<gene>
    <name evidence="2" type="ORF">Tco025E_02708</name>
</gene>
<comment type="caution">
    <text evidence="2">The sequence shown here is derived from an EMBL/GenBank/DDBJ whole genome shotgun (WGS) entry which is preliminary data.</text>
</comment>
<dbReference type="Proteomes" id="UP000284403">
    <property type="component" value="Unassembled WGS sequence"/>
</dbReference>
<keyword evidence="3" id="KW-1185">Reference proteome</keyword>
<organism evidence="2 3">
    <name type="scientific">Trypanosoma conorhini</name>
    <dbReference type="NCBI Taxonomy" id="83891"/>
    <lineage>
        <taxon>Eukaryota</taxon>
        <taxon>Discoba</taxon>
        <taxon>Euglenozoa</taxon>
        <taxon>Kinetoplastea</taxon>
        <taxon>Metakinetoplastina</taxon>
        <taxon>Trypanosomatida</taxon>
        <taxon>Trypanosomatidae</taxon>
        <taxon>Trypanosoma</taxon>
    </lineage>
</organism>
<dbReference type="AlphaFoldDB" id="A0A422Q1K7"/>
<keyword evidence="1" id="KW-0732">Signal</keyword>
<evidence type="ECO:0000313" key="3">
    <source>
        <dbReference type="Proteomes" id="UP000284403"/>
    </source>
</evidence>
<dbReference type="GeneID" id="40316319"/>
<protein>
    <submittedName>
        <fullName evidence="2">Uncharacterized protein</fullName>
    </submittedName>
</protein>